<sequence length="101" mass="11234">MILSLVAEIRPGANNQGLIELDFDPAAERYAVMDRGDLTQLWHGVVPPTNPAKIIVPYKYTFDYNLMVLIIDDAGEPLHYVTGNDKVQAQLVDARLVTLNP</sequence>
<comment type="caution">
    <text evidence="1">The sequence shown here is derived from an EMBL/GenBank/DDBJ whole genome shotgun (WGS) entry which is preliminary data.</text>
</comment>
<dbReference type="Proteomes" id="UP000704611">
    <property type="component" value="Unassembled WGS sequence"/>
</dbReference>
<evidence type="ECO:0000313" key="2">
    <source>
        <dbReference type="Proteomes" id="UP000704611"/>
    </source>
</evidence>
<name>A0ABS6MHW4_9GAMM</name>
<reference evidence="1 2" key="1">
    <citation type="submission" date="2021-06" db="EMBL/GenBank/DDBJ databases">
        <title>Rheinheimera indica sp. nov., isolated from deep-sea sediment.</title>
        <authorList>
            <person name="Wang Z."/>
            <person name="Zhang X.-Y."/>
        </authorList>
    </citation>
    <scope>NUCLEOTIDE SEQUENCE [LARGE SCALE GENOMIC DNA]</scope>
    <source>
        <strain evidence="1 2">SM2107</strain>
    </source>
</reference>
<gene>
    <name evidence="1" type="ORF">KQY15_02235</name>
</gene>
<proteinExistence type="predicted"/>
<evidence type="ECO:0000313" key="1">
    <source>
        <dbReference type="EMBL" id="MBV2127916.1"/>
    </source>
</evidence>
<protein>
    <submittedName>
        <fullName evidence="1">Uncharacterized protein</fullName>
    </submittedName>
</protein>
<dbReference type="EMBL" id="JAHRID010000001">
    <property type="protein sequence ID" value="MBV2127916.1"/>
    <property type="molecule type" value="Genomic_DNA"/>
</dbReference>
<keyword evidence="2" id="KW-1185">Reference proteome</keyword>
<organism evidence="1 2">
    <name type="scientific">Arsukibacterium indicum</name>
    <dbReference type="NCBI Taxonomy" id="2848612"/>
    <lineage>
        <taxon>Bacteria</taxon>
        <taxon>Pseudomonadati</taxon>
        <taxon>Pseudomonadota</taxon>
        <taxon>Gammaproteobacteria</taxon>
        <taxon>Chromatiales</taxon>
        <taxon>Chromatiaceae</taxon>
        <taxon>Arsukibacterium</taxon>
    </lineage>
</organism>
<dbReference type="RefSeq" id="WP_217666806.1">
    <property type="nucleotide sequence ID" value="NZ_JAHRID010000001.1"/>
</dbReference>
<accession>A0ABS6MHW4</accession>